<dbReference type="PANTHER" id="PTHR43166">
    <property type="entry name" value="AMINO ACID IMPORT ATP-BINDING PROTEIN"/>
    <property type="match status" value="1"/>
</dbReference>
<name>A0A0A3IZN6_9BACL</name>
<dbReference type="Proteomes" id="UP000030595">
    <property type="component" value="Unassembled WGS sequence"/>
</dbReference>
<dbReference type="GO" id="GO:0005886">
    <property type="term" value="C:plasma membrane"/>
    <property type="evidence" value="ECO:0007669"/>
    <property type="project" value="UniProtKB-SubCell"/>
</dbReference>
<keyword evidence="3" id="KW-1003">Cell membrane</keyword>
<proteinExistence type="predicted"/>
<dbReference type="OrthoDB" id="9802185at2"/>
<protein>
    <submittedName>
        <fullName evidence="8">Amino acid ABC transporter ATP-binding protein</fullName>
    </submittedName>
</protein>
<dbReference type="InterPro" id="IPR050086">
    <property type="entry name" value="MetN_ABC_transporter-like"/>
</dbReference>
<keyword evidence="6" id="KW-0472">Membrane</keyword>
<dbReference type="AlphaFoldDB" id="A0A0A3IZN6"/>
<dbReference type="Gene3D" id="3.40.50.300">
    <property type="entry name" value="P-loop containing nucleotide triphosphate hydrolases"/>
    <property type="match status" value="1"/>
</dbReference>
<dbReference type="PIRSF" id="PIRSF039085">
    <property type="entry name" value="ABC_ATPase_HisP"/>
    <property type="match status" value="1"/>
</dbReference>
<dbReference type="InterPro" id="IPR003593">
    <property type="entry name" value="AAA+_ATPase"/>
</dbReference>
<evidence type="ECO:0000313" key="9">
    <source>
        <dbReference type="Proteomes" id="UP000030595"/>
    </source>
</evidence>
<dbReference type="Pfam" id="PF00005">
    <property type="entry name" value="ABC_tran"/>
    <property type="match status" value="1"/>
</dbReference>
<evidence type="ECO:0000256" key="2">
    <source>
        <dbReference type="ARBA" id="ARBA00022448"/>
    </source>
</evidence>
<dbReference type="eggNOG" id="COG1126">
    <property type="taxonomic scope" value="Bacteria"/>
</dbReference>
<dbReference type="GO" id="GO:0015424">
    <property type="term" value="F:ABC-type amino acid transporter activity"/>
    <property type="evidence" value="ECO:0007669"/>
    <property type="project" value="InterPro"/>
</dbReference>
<dbReference type="InterPro" id="IPR027417">
    <property type="entry name" value="P-loop_NTPase"/>
</dbReference>
<feature type="domain" description="ABC transporter" evidence="7">
    <location>
        <begin position="2"/>
        <end position="239"/>
    </location>
</feature>
<organism evidence="8 9">
    <name type="scientific">Ureibacillus massiliensis 4400831 = CIP 108448 = CCUG 49529</name>
    <dbReference type="NCBI Taxonomy" id="1211035"/>
    <lineage>
        <taxon>Bacteria</taxon>
        <taxon>Bacillati</taxon>
        <taxon>Bacillota</taxon>
        <taxon>Bacilli</taxon>
        <taxon>Bacillales</taxon>
        <taxon>Caryophanaceae</taxon>
        <taxon>Ureibacillus</taxon>
    </lineage>
</organism>
<comment type="caution">
    <text evidence="8">The sequence shown here is derived from an EMBL/GenBank/DDBJ whole genome shotgun (WGS) entry which is preliminary data.</text>
</comment>
<evidence type="ECO:0000256" key="5">
    <source>
        <dbReference type="ARBA" id="ARBA00022840"/>
    </source>
</evidence>
<dbReference type="SUPFAM" id="SSF52540">
    <property type="entry name" value="P-loop containing nucleoside triphosphate hydrolases"/>
    <property type="match status" value="1"/>
</dbReference>
<evidence type="ECO:0000256" key="6">
    <source>
        <dbReference type="ARBA" id="ARBA00023136"/>
    </source>
</evidence>
<dbReference type="InterPro" id="IPR003439">
    <property type="entry name" value="ABC_transporter-like_ATP-bd"/>
</dbReference>
<keyword evidence="9" id="KW-1185">Reference proteome</keyword>
<dbReference type="RefSeq" id="WP_036177390.1">
    <property type="nucleotide sequence ID" value="NZ_AVCZ01000023.1"/>
</dbReference>
<dbReference type="GO" id="GO:0016887">
    <property type="term" value="F:ATP hydrolysis activity"/>
    <property type="evidence" value="ECO:0007669"/>
    <property type="project" value="InterPro"/>
</dbReference>
<evidence type="ECO:0000259" key="7">
    <source>
        <dbReference type="PROSITE" id="PS50893"/>
    </source>
</evidence>
<dbReference type="InterPro" id="IPR030679">
    <property type="entry name" value="ABC_ATPase_HisP-typ"/>
</dbReference>
<dbReference type="SMART" id="SM00382">
    <property type="entry name" value="AAA"/>
    <property type="match status" value="1"/>
</dbReference>
<dbReference type="PANTHER" id="PTHR43166:SF35">
    <property type="entry name" value="L-CYSTINE IMPORT ATP-BINDING PROTEIN TCYN"/>
    <property type="match status" value="1"/>
</dbReference>
<gene>
    <name evidence="8" type="ORF">CD30_12765</name>
</gene>
<dbReference type="EMBL" id="JPVQ01000023">
    <property type="protein sequence ID" value="KGR90234.1"/>
    <property type="molecule type" value="Genomic_DNA"/>
</dbReference>
<evidence type="ECO:0000256" key="4">
    <source>
        <dbReference type="ARBA" id="ARBA00022741"/>
    </source>
</evidence>
<sequence>MIKINQLKKSFNDLEVLKDINFEVKRGEVLSIIGPSGSGKSTLLRCLNFLETPNAGTIAIDDVTVDVANYKKQDIQQLRKKSAMVFQNYNLFKNKTALQNVTELLIVTKNIPKAEANKIGMEYLAQVGLAEKANNYPATLSGGQQQRVSIARALALKPSVILFDEPTSSLDPELVSEVLQVIRQIAVKDTTMIIVTHEMDFAREVSDNVIFMADGYIVEEGHPSELFGNPKHARTKSFIQQLSEKH</sequence>
<keyword evidence="2" id="KW-0813">Transport</keyword>
<accession>A0A0A3IZN6</accession>
<evidence type="ECO:0000256" key="3">
    <source>
        <dbReference type="ARBA" id="ARBA00022475"/>
    </source>
</evidence>
<dbReference type="InterPro" id="IPR017871">
    <property type="entry name" value="ABC_transporter-like_CS"/>
</dbReference>
<dbReference type="CDD" id="cd03262">
    <property type="entry name" value="ABC_HisP_GlnQ"/>
    <property type="match status" value="1"/>
</dbReference>
<dbReference type="FunFam" id="3.40.50.300:FF:000020">
    <property type="entry name" value="Amino acid ABC transporter ATP-binding component"/>
    <property type="match status" value="1"/>
</dbReference>
<dbReference type="GO" id="GO:0005524">
    <property type="term" value="F:ATP binding"/>
    <property type="evidence" value="ECO:0007669"/>
    <property type="project" value="UniProtKB-KW"/>
</dbReference>
<evidence type="ECO:0000313" key="8">
    <source>
        <dbReference type="EMBL" id="KGR90234.1"/>
    </source>
</evidence>
<keyword evidence="5 8" id="KW-0067">ATP-binding</keyword>
<comment type="subcellular location">
    <subcellularLocation>
        <location evidence="1">Cell membrane</location>
        <topology evidence="1">Peripheral membrane protein</topology>
    </subcellularLocation>
</comment>
<dbReference type="PROSITE" id="PS00211">
    <property type="entry name" value="ABC_TRANSPORTER_1"/>
    <property type="match status" value="1"/>
</dbReference>
<evidence type="ECO:0000256" key="1">
    <source>
        <dbReference type="ARBA" id="ARBA00004202"/>
    </source>
</evidence>
<reference evidence="8 9" key="1">
    <citation type="submission" date="2014-02" db="EMBL/GenBank/DDBJ databases">
        <title>Draft genome sequence of Lysinibacillus massiliensis CCUG 49529.</title>
        <authorList>
            <person name="Zhang F."/>
            <person name="Wang G."/>
            <person name="Zhang L."/>
        </authorList>
    </citation>
    <scope>NUCLEOTIDE SEQUENCE [LARGE SCALE GENOMIC DNA]</scope>
    <source>
        <strain evidence="8 9">CCUG 49529</strain>
    </source>
</reference>
<dbReference type="PROSITE" id="PS50893">
    <property type="entry name" value="ABC_TRANSPORTER_2"/>
    <property type="match status" value="1"/>
</dbReference>
<keyword evidence="4" id="KW-0547">Nucleotide-binding</keyword>